<feature type="domain" description="EGF-like" evidence="18">
    <location>
        <begin position="343"/>
        <end position="376"/>
    </location>
</feature>
<dbReference type="KEGG" id="csol:105364200"/>
<dbReference type="SMART" id="SM00181">
    <property type="entry name" value="EGF"/>
    <property type="match status" value="3"/>
</dbReference>
<evidence type="ECO:0000256" key="12">
    <source>
        <dbReference type="ARBA" id="ARBA00038070"/>
    </source>
</evidence>
<sequence length="605" mass="67169">MYIRSERLPSGPVLLLLLLHLVAIPGGASSWDLAVTVGNKIDFITRNGSIIDKTIIANASSLVGLAYDEDSRTMFLSDAKNRDLWIFSVNLSETNVTVTPILARNASEPPVLDMALDRRAHTLYWTNGWAIMKMRVPMKKAPAKPDLVHKSEATSPRGVALDVCNRHIYWANGNHSSPSIMRSNFDGSELRIVVRENLYEPTSVAVDPINGKLYWIDDEEGIHYKLEQSNLDGSERLALIHGKHQQPIDLTVDSRSFYWTDFVYNAIWELGKEKKSGVEPTNLRSYYDPNNPDDIRNILVRDSFGSATDDCNAVKANSQKRTNVASASTLVVQPIVKIISNLTANDSAERCLNGGELQSSDGSCRCKSGYGGSRCEISSCHNYCVRGECYVDNKGMPVCKCSAPHSGSRCEYDVCNGFCLNDGRCLVDKHGKPSCECKYVSGVRCEVTFDMAEICALYCINRQLQITSIDTTSCRCAELNQTIEEVLDYDAFNCTILVSLLSGFIGMLTIIIVFLSVYVSKLRRRPRIKKRFVVNKSGITPLTSRPSQMSGDQCEITIENCCNMNICETPCFEPKLRSSNARTSGVKKEEKNGLLDHMECGGNLC</sequence>
<dbReference type="PROSITE" id="PS50026">
    <property type="entry name" value="EGF_3"/>
    <property type="match status" value="2"/>
</dbReference>
<dbReference type="Gene3D" id="2.10.25.10">
    <property type="entry name" value="Laminin"/>
    <property type="match status" value="1"/>
</dbReference>
<evidence type="ECO:0000256" key="5">
    <source>
        <dbReference type="ARBA" id="ARBA00022737"/>
    </source>
</evidence>
<evidence type="ECO:0000256" key="2">
    <source>
        <dbReference type="ARBA" id="ARBA00022475"/>
    </source>
</evidence>
<dbReference type="RefSeq" id="XP_011500385.1">
    <property type="nucleotide sequence ID" value="XM_011502083.1"/>
</dbReference>
<keyword evidence="16" id="KW-0812">Transmembrane</keyword>
<dbReference type="PROSITE" id="PS00022">
    <property type="entry name" value="EGF_1"/>
    <property type="match status" value="1"/>
</dbReference>
<protein>
    <recommendedName>
        <fullName evidence="13">Protein cueball</fullName>
    </recommendedName>
</protein>
<evidence type="ECO:0000256" key="10">
    <source>
        <dbReference type="ARBA" id="ARBA00023157"/>
    </source>
</evidence>
<evidence type="ECO:0000256" key="4">
    <source>
        <dbReference type="ARBA" id="ARBA00022729"/>
    </source>
</evidence>
<keyword evidence="9 16" id="KW-0472">Membrane</keyword>
<keyword evidence="4 17" id="KW-0732">Signal</keyword>
<dbReference type="GO" id="GO:0017147">
    <property type="term" value="F:Wnt-protein binding"/>
    <property type="evidence" value="ECO:0007669"/>
    <property type="project" value="TreeGrafter"/>
</dbReference>
<organism evidence="19 20">
    <name type="scientific">Ceratosolen solmsi marchali</name>
    <dbReference type="NCBI Taxonomy" id="326594"/>
    <lineage>
        <taxon>Eukaryota</taxon>
        <taxon>Metazoa</taxon>
        <taxon>Ecdysozoa</taxon>
        <taxon>Arthropoda</taxon>
        <taxon>Hexapoda</taxon>
        <taxon>Insecta</taxon>
        <taxon>Pterygota</taxon>
        <taxon>Neoptera</taxon>
        <taxon>Endopterygota</taxon>
        <taxon>Hymenoptera</taxon>
        <taxon>Apocrita</taxon>
        <taxon>Proctotrupomorpha</taxon>
        <taxon>Chalcidoidea</taxon>
        <taxon>Agaonidae</taxon>
        <taxon>Agaoninae</taxon>
        <taxon>Ceratosolen</taxon>
    </lineage>
</organism>
<dbReference type="GO" id="GO:0048477">
    <property type="term" value="P:oogenesis"/>
    <property type="evidence" value="ECO:0007669"/>
    <property type="project" value="UniProtKB-KW"/>
</dbReference>
<comment type="subcellular location">
    <subcellularLocation>
        <location evidence="1">Cell membrane</location>
        <topology evidence="1">Single-pass type I membrane protein</topology>
    </subcellularLocation>
</comment>
<keyword evidence="6" id="KW-0221">Differentiation</keyword>
<feature type="chain" id="PRO_5042511475" description="Protein cueball" evidence="17">
    <location>
        <begin position="31"/>
        <end position="605"/>
    </location>
</feature>
<evidence type="ECO:0000256" key="11">
    <source>
        <dbReference type="ARBA" id="ARBA00023180"/>
    </source>
</evidence>
<dbReference type="PROSITE" id="PS51120">
    <property type="entry name" value="LDLRB"/>
    <property type="match status" value="2"/>
</dbReference>
<feature type="signal peptide" evidence="17">
    <location>
        <begin position="1"/>
        <end position="30"/>
    </location>
</feature>
<dbReference type="Gene3D" id="2.120.10.30">
    <property type="entry name" value="TolB, C-terminal domain"/>
    <property type="match status" value="1"/>
</dbReference>
<evidence type="ECO:0000256" key="8">
    <source>
        <dbReference type="ARBA" id="ARBA00022943"/>
    </source>
</evidence>
<comment type="similarity">
    <text evidence="12">Belongs to the cueball family.</text>
</comment>
<dbReference type="Pfam" id="PF00058">
    <property type="entry name" value="Ldl_recept_b"/>
    <property type="match status" value="2"/>
</dbReference>
<dbReference type="InterPro" id="IPR011042">
    <property type="entry name" value="6-blade_b-propeller_TolB-like"/>
</dbReference>
<evidence type="ECO:0000256" key="15">
    <source>
        <dbReference type="PROSITE-ProRule" id="PRU00461"/>
    </source>
</evidence>
<reference evidence="20" key="1">
    <citation type="submission" date="2025-08" db="UniProtKB">
        <authorList>
            <consortium name="RefSeq"/>
        </authorList>
    </citation>
    <scope>IDENTIFICATION</scope>
</reference>
<dbReference type="AlphaFoldDB" id="A0AAJ7DXV0"/>
<evidence type="ECO:0000256" key="9">
    <source>
        <dbReference type="ARBA" id="ARBA00023136"/>
    </source>
</evidence>
<accession>A0AAJ7DXV0</accession>
<dbReference type="PANTHER" id="PTHR46513:SF42">
    <property type="entry name" value="PROTEIN CUEBALL"/>
    <property type="match status" value="1"/>
</dbReference>
<gene>
    <name evidence="20" type="primary">LOC105364200</name>
</gene>
<evidence type="ECO:0000256" key="3">
    <source>
        <dbReference type="ARBA" id="ARBA00022536"/>
    </source>
</evidence>
<dbReference type="GO" id="GO:0007283">
    <property type="term" value="P:spermatogenesis"/>
    <property type="evidence" value="ECO:0007669"/>
    <property type="project" value="UniProtKB-KW"/>
</dbReference>
<evidence type="ECO:0000313" key="20">
    <source>
        <dbReference type="RefSeq" id="XP_011500385.1"/>
    </source>
</evidence>
<dbReference type="SUPFAM" id="SSF63825">
    <property type="entry name" value="YWTD domain"/>
    <property type="match status" value="1"/>
</dbReference>
<feature type="repeat" description="LDL-receptor class B" evidence="15">
    <location>
        <begin position="166"/>
        <end position="210"/>
    </location>
</feature>
<feature type="disulfide bond" evidence="14">
    <location>
        <begin position="415"/>
        <end position="425"/>
    </location>
</feature>
<dbReference type="Proteomes" id="UP000695007">
    <property type="component" value="Unplaced"/>
</dbReference>
<comment type="caution">
    <text evidence="14">Lacks conserved residue(s) required for the propagation of feature annotation.</text>
</comment>
<evidence type="ECO:0000259" key="18">
    <source>
        <dbReference type="PROSITE" id="PS50026"/>
    </source>
</evidence>
<proteinExistence type="inferred from homology"/>
<feature type="repeat" description="LDL-receptor class B" evidence="15">
    <location>
        <begin position="211"/>
        <end position="256"/>
    </location>
</feature>
<evidence type="ECO:0000256" key="14">
    <source>
        <dbReference type="PROSITE-ProRule" id="PRU00076"/>
    </source>
</evidence>
<evidence type="ECO:0000256" key="16">
    <source>
        <dbReference type="SAM" id="Phobius"/>
    </source>
</evidence>
<evidence type="ECO:0000256" key="6">
    <source>
        <dbReference type="ARBA" id="ARBA00022782"/>
    </source>
</evidence>
<dbReference type="PANTHER" id="PTHR46513">
    <property type="entry name" value="VITELLOGENIN RECEPTOR-LIKE PROTEIN-RELATED-RELATED"/>
    <property type="match status" value="1"/>
</dbReference>
<feature type="disulfide bond" evidence="14">
    <location>
        <begin position="366"/>
        <end position="375"/>
    </location>
</feature>
<evidence type="ECO:0000313" key="19">
    <source>
        <dbReference type="Proteomes" id="UP000695007"/>
    </source>
</evidence>
<feature type="domain" description="EGF-like" evidence="18">
    <location>
        <begin position="411"/>
        <end position="446"/>
    </location>
</feature>
<dbReference type="GO" id="GO:0005886">
    <property type="term" value="C:plasma membrane"/>
    <property type="evidence" value="ECO:0007669"/>
    <property type="project" value="UniProtKB-SubCell"/>
</dbReference>
<dbReference type="GO" id="GO:0042813">
    <property type="term" value="F:Wnt receptor activity"/>
    <property type="evidence" value="ECO:0007669"/>
    <property type="project" value="TreeGrafter"/>
</dbReference>
<keyword evidence="8" id="KW-0896">Oogenesis</keyword>
<dbReference type="SMART" id="SM00135">
    <property type="entry name" value="LY"/>
    <property type="match status" value="3"/>
</dbReference>
<keyword evidence="19" id="KW-1185">Reference proteome</keyword>
<keyword evidence="11" id="KW-0325">Glycoprotein</keyword>
<evidence type="ECO:0000256" key="13">
    <source>
        <dbReference type="ARBA" id="ARBA00040020"/>
    </source>
</evidence>
<dbReference type="InterPro" id="IPR000742">
    <property type="entry name" value="EGF"/>
</dbReference>
<feature type="transmembrane region" description="Helical" evidence="16">
    <location>
        <begin position="496"/>
        <end position="519"/>
    </location>
</feature>
<dbReference type="PROSITE" id="PS01186">
    <property type="entry name" value="EGF_2"/>
    <property type="match status" value="1"/>
</dbReference>
<dbReference type="InterPro" id="IPR050778">
    <property type="entry name" value="Cueball_EGF_LRP_Nidogen"/>
</dbReference>
<name>A0AAJ7DXV0_9HYME</name>
<keyword evidence="7" id="KW-0744">Spermatogenesis</keyword>
<evidence type="ECO:0000256" key="1">
    <source>
        <dbReference type="ARBA" id="ARBA00004251"/>
    </source>
</evidence>
<keyword evidence="2" id="KW-1003">Cell membrane</keyword>
<keyword evidence="3 14" id="KW-0245">EGF-like domain</keyword>
<evidence type="ECO:0000256" key="7">
    <source>
        <dbReference type="ARBA" id="ARBA00022871"/>
    </source>
</evidence>
<dbReference type="CTD" id="38174"/>
<dbReference type="InterPro" id="IPR000033">
    <property type="entry name" value="LDLR_classB_rpt"/>
</dbReference>
<keyword evidence="5" id="KW-0677">Repeat</keyword>
<keyword evidence="10 14" id="KW-1015">Disulfide bond</keyword>
<evidence type="ECO:0000256" key="17">
    <source>
        <dbReference type="SAM" id="SignalP"/>
    </source>
</evidence>
<keyword evidence="16" id="KW-1133">Transmembrane helix</keyword>
<dbReference type="GeneID" id="105364200"/>
<dbReference type="GO" id="GO:0060070">
    <property type="term" value="P:canonical Wnt signaling pathway"/>
    <property type="evidence" value="ECO:0007669"/>
    <property type="project" value="TreeGrafter"/>
</dbReference>